<dbReference type="InterPro" id="IPR006925">
    <property type="entry name" value="Vps16_C"/>
</dbReference>
<dbReference type="PIRSF" id="PIRSF007949">
    <property type="entry name" value="VPS16"/>
    <property type="match status" value="1"/>
</dbReference>
<evidence type="ECO:0000313" key="6">
    <source>
        <dbReference type="Proteomes" id="UP001146793"/>
    </source>
</evidence>
<organism evidence="5 6">
    <name type="scientific">Anaeramoeba flamelloides</name>
    <dbReference type="NCBI Taxonomy" id="1746091"/>
    <lineage>
        <taxon>Eukaryota</taxon>
        <taxon>Metamonada</taxon>
        <taxon>Anaeramoebidae</taxon>
        <taxon>Anaeramoeba</taxon>
    </lineage>
</organism>
<dbReference type="GO" id="GO:0042144">
    <property type="term" value="P:vacuole fusion, non-autophagic"/>
    <property type="evidence" value="ECO:0007669"/>
    <property type="project" value="TreeGrafter"/>
</dbReference>
<dbReference type="Gene3D" id="2.130.10.10">
    <property type="entry name" value="YVTN repeat-like/Quinoprotein amine dehydrogenase"/>
    <property type="match status" value="1"/>
</dbReference>
<evidence type="ECO:0000313" key="5">
    <source>
        <dbReference type="EMBL" id="KAJ3446434.1"/>
    </source>
</evidence>
<dbReference type="InterPro" id="IPR016534">
    <property type="entry name" value="VPS16"/>
</dbReference>
<comment type="caution">
    <text evidence="5">The sequence shown here is derived from an EMBL/GenBank/DDBJ whole genome shotgun (WGS) entry which is preliminary data.</text>
</comment>
<evidence type="ECO:0000259" key="3">
    <source>
        <dbReference type="Pfam" id="PF04840"/>
    </source>
</evidence>
<dbReference type="AlphaFoldDB" id="A0AAV7ZYZ1"/>
<evidence type="ECO:0000256" key="1">
    <source>
        <dbReference type="ARBA" id="ARBA00009250"/>
    </source>
</evidence>
<dbReference type="Gene3D" id="1.10.150.780">
    <property type="entry name" value="Vps16, C-terminal region"/>
    <property type="match status" value="1"/>
</dbReference>
<dbReference type="PANTHER" id="PTHR12811">
    <property type="entry name" value="VACUOLAR PROTEIN SORTING VPS16"/>
    <property type="match status" value="1"/>
</dbReference>
<protein>
    <submittedName>
        <fullName evidence="5">Vacuolar protein sorting vps16</fullName>
    </submittedName>
</protein>
<dbReference type="GO" id="GO:0006886">
    <property type="term" value="P:intracellular protein transport"/>
    <property type="evidence" value="ECO:0007669"/>
    <property type="project" value="InterPro"/>
</dbReference>
<gene>
    <name evidence="5" type="ORF">M0812_08242</name>
</gene>
<name>A0AAV7ZYZ1_9EUKA</name>
<dbReference type="GO" id="GO:0016197">
    <property type="term" value="P:endosomal transport"/>
    <property type="evidence" value="ECO:0007669"/>
    <property type="project" value="TreeGrafter"/>
</dbReference>
<dbReference type="GO" id="GO:0003779">
    <property type="term" value="F:actin binding"/>
    <property type="evidence" value="ECO:0007669"/>
    <property type="project" value="TreeGrafter"/>
</dbReference>
<dbReference type="Proteomes" id="UP001146793">
    <property type="component" value="Unassembled WGS sequence"/>
</dbReference>
<reference evidence="5" key="1">
    <citation type="submission" date="2022-08" db="EMBL/GenBank/DDBJ databases">
        <title>Novel sulphate-reducing endosymbionts in the free-living metamonad Anaeramoeba.</title>
        <authorList>
            <person name="Jerlstrom-Hultqvist J."/>
            <person name="Cepicka I."/>
            <person name="Gallot-Lavallee L."/>
            <person name="Salas-Leiva D."/>
            <person name="Curtis B.A."/>
            <person name="Zahonova K."/>
            <person name="Pipaliya S."/>
            <person name="Dacks J."/>
            <person name="Roger A.J."/>
        </authorList>
    </citation>
    <scope>NUCLEOTIDE SEQUENCE</scope>
    <source>
        <strain evidence="5">Busselton2</strain>
    </source>
</reference>
<dbReference type="EMBL" id="JANTQA010000020">
    <property type="protein sequence ID" value="KAJ3446434.1"/>
    <property type="molecule type" value="Genomic_DNA"/>
</dbReference>
<proteinExistence type="inferred from homology"/>
<comment type="similarity">
    <text evidence="1 2">Belongs to the VPS16 family.</text>
</comment>
<dbReference type="GO" id="GO:0005768">
    <property type="term" value="C:endosome"/>
    <property type="evidence" value="ECO:0007669"/>
    <property type="project" value="TreeGrafter"/>
</dbReference>
<dbReference type="Pfam" id="PF04840">
    <property type="entry name" value="Vps16_C"/>
    <property type="match status" value="1"/>
</dbReference>
<sequence>MDNPSLTWNEFDRYFYEKHDFYQMEWEDIDLSNYIVSASRFGGLLALILDDSKVIQINSVSVKHRIFIYTSSGVLISQIDYGNKKVKGVGWTLDERLLVVYEDCSVMIYDIFGEIIKTVLMTQEKDQELVYRTVVWENGIVILTKKDRLLVIESMDDPKIMEYTLPLKLGAVTAMEIILPFFTFSGHTEVLISTLDNRLYILAEKSEPLEIELDEGIVDLVISPTGKLLAYYTTSGSLYVVSTDFEKNYLKFNCNTKGSPKQISWCSGDTVLLNFEKNNLLLMVGPSQSYLQYYYYEPIHLVTEIDGTRIISNTKCEFLRKVPEVIVPIFQLGVSSPAAFLYDASEAFLNVTSKGDETIRMILKNRELTLAVDNCLEAAGHSFSPEIQLKLMRAASLGKTYLDGYYHDDFGIMAKDLRVLNQVKTFDIGMCITYTQYKKMGVGLLIERLVNRRFHYIALKICECLAESKDRVLVRWACDKVKSSGSDEDILNSIVSKLGKEKGISFASIASVAYSEGKKKLAIKLLDHENSASQQVPLLINMQKPERALIKAIESGKADLIYLVLLHMINDPDYSEEKLFGIIQNKKIAINLFVKYCKKKDPGFLIKLYSELKQPTKIGLFKIVESYQTNDFNEIMKLRNVSSMAFSSSKNTFFKKMTDENIKFLNFQKQLEEKTPLKVIGHTINETLTILIKREYYKEAKRLKKMFSVPNERFWWVKMKALASKHRWKELFDFANNEKSPIGYEPFVDICIQNSVSDQALKYIPKIKEPITKVKYYLKLKKFELAADVAISQKDQTLLDDIRNRAPKNLKIPHNI</sequence>
<dbReference type="PANTHER" id="PTHR12811:SF0">
    <property type="entry name" value="VACUOLAR PROTEIN SORTING-ASSOCIATED PROTEIN 16 HOMOLOG"/>
    <property type="match status" value="1"/>
</dbReference>
<dbReference type="SUPFAM" id="SSF50978">
    <property type="entry name" value="WD40 repeat-like"/>
    <property type="match status" value="1"/>
</dbReference>
<feature type="domain" description="Vps16 N-terminal" evidence="4">
    <location>
        <begin position="4"/>
        <end position="410"/>
    </location>
</feature>
<accession>A0AAV7ZYZ1</accession>
<dbReference type="InterPro" id="IPR036322">
    <property type="entry name" value="WD40_repeat_dom_sf"/>
</dbReference>
<feature type="domain" description="Vps16 C-terminal" evidence="3">
    <location>
        <begin position="504"/>
        <end position="808"/>
    </location>
</feature>
<evidence type="ECO:0000259" key="4">
    <source>
        <dbReference type="Pfam" id="PF04841"/>
    </source>
</evidence>
<dbReference type="Pfam" id="PF04841">
    <property type="entry name" value="Vps16_N"/>
    <property type="match status" value="1"/>
</dbReference>
<dbReference type="InterPro" id="IPR038132">
    <property type="entry name" value="Vps16_C_sf"/>
</dbReference>
<dbReference type="InterPro" id="IPR015943">
    <property type="entry name" value="WD40/YVTN_repeat-like_dom_sf"/>
</dbReference>
<dbReference type="GO" id="GO:0005765">
    <property type="term" value="C:lysosomal membrane"/>
    <property type="evidence" value="ECO:0007669"/>
    <property type="project" value="TreeGrafter"/>
</dbReference>
<dbReference type="InterPro" id="IPR006926">
    <property type="entry name" value="Vps16_N"/>
</dbReference>
<evidence type="ECO:0000256" key="2">
    <source>
        <dbReference type="PIRNR" id="PIRNR007949"/>
    </source>
</evidence>
<dbReference type="GO" id="GO:0030897">
    <property type="term" value="C:HOPS complex"/>
    <property type="evidence" value="ECO:0007669"/>
    <property type="project" value="TreeGrafter"/>
</dbReference>